<dbReference type="EMBL" id="JAXQNO010000011">
    <property type="protein sequence ID" value="KAK4788830.1"/>
    <property type="molecule type" value="Genomic_DNA"/>
</dbReference>
<name>A0AAN7M0T2_TRANT</name>
<evidence type="ECO:0000313" key="2">
    <source>
        <dbReference type="Proteomes" id="UP001346149"/>
    </source>
</evidence>
<protein>
    <submittedName>
        <fullName evidence="1">Uncharacterized protein</fullName>
    </submittedName>
</protein>
<proteinExistence type="predicted"/>
<accession>A0AAN7M0T2</accession>
<sequence>MTPRSHFRDMDSICTMGLSCFVQQDPTAIVIDHSRCAISENEGDHRMIASDNLIKSDVMVLGSSKIDARISFGFSSFSCSVPYLFLL</sequence>
<keyword evidence="2" id="KW-1185">Reference proteome</keyword>
<evidence type="ECO:0000313" key="1">
    <source>
        <dbReference type="EMBL" id="KAK4788830.1"/>
    </source>
</evidence>
<comment type="caution">
    <text evidence="1">The sequence shown here is derived from an EMBL/GenBank/DDBJ whole genome shotgun (WGS) entry which is preliminary data.</text>
</comment>
<organism evidence="1 2">
    <name type="scientific">Trapa natans</name>
    <name type="common">Water chestnut</name>
    <dbReference type="NCBI Taxonomy" id="22666"/>
    <lineage>
        <taxon>Eukaryota</taxon>
        <taxon>Viridiplantae</taxon>
        <taxon>Streptophyta</taxon>
        <taxon>Embryophyta</taxon>
        <taxon>Tracheophyta</taxon>
        <taxon>Spermatophyta</taxon>
        <taxon>Magnoliopsida</taxon>
        <taxon>eudicotyledons</taxon>
        <taxon>Gunneridae</taxon>
        <taxon>Pentapetalae</taxon>
        <taxon>rosids</taxon>
        <taxon>malvids</taxon>
        <taxon>Myrtales</taxon>
        <taxon>Lythraceae</taxon>
        <taxon>Trapa</taxon>
    </lineage>
</organism>
<dbReference type="AlphaFoldDB" id="A0AAN7M0T2"/>
<reference evidence="1 2" key="1">
    <citation type="journal article" date="2023" name="Hortic Res">
        <title>Pangenome of water caltrop reveals structural variations and asymmetric subgenome divergence after allopolyploidization.</title>
        <authorList>
            <person name="Zhang X."/>
            <person name="Chen Y."/>
            <person name="Wang L."/>
            <person name="Yuan Y."/>
            <person name="Fang M."/>
            <person name="Shi L."/>
            <person name="Lu R."/>
            <person name="Comes H.P."/>
            <person name="Ma Y."/>
            <person name="Chen Y."/>
            <person name="Huang G."/>
            <person name="Zhou Y."/>
            <person name="Zheng Z."/>
            <person name="Qiu Y."/>
        </authorList>
    </citation>
    <scope>NUCLEOTIDE SEQUENCE [LARGE SCALE GENOMIC DNA]</scope>
    <source>
        <strain evidence="1">F231</strain>
    </source>
</reference>
<gene>
    <name evidence="1" type="ORF">SAY86_020149</name>
</gene>
<dbReference type="Proteomes" id="UP001346149">
    <property type="component" value="Unassembled WGS sequence"/>
</dbReference>